<proteinExistence type="predicted"/>
<dbReference type="HOGENOM" id="CLU_2667552_0_0_3"/>
<dbReference type="RefSeq" id="WP_015149994.1">
    <property type="nucleotide sequence ID" value="NC_019693.1"/>
</dbReference>
<name>K9TLS8_9CYAN</name>
<dbReference type="EMBL" id="CP003607">
    <property type="protein sequence ID" value="AFY83368.1"/>
    <property type="molecule type" value="Genomic_DNA"/>
</dbReference>
<organism evidence="1 2">
    <name type="scientific">Oscillatoria acuminata PCC 6304</name>
    <dbReference type="NCBI Taxonomy" id="56110"/>
    <lineage>
        <taxon>Bacteria</taxon>
        <taxon>Bacillati</taxon>
        <taxon>Cyanobacteriota</taxon>
        <taxon>Cyanophyceae</taxon>
        <taxon>Oscillatoriophycideae</taxon>
        <taxon>Oscillatoriales</taxon>
        <taxon>Oscillatoriaceae</taxon>
        <taxon>Oscillatoria</taxon>
    </lineage>
</organism>
<accession>K9TLS8</accession>
<dbReference type="STRING" id="56110.Oscil6304_3813"/>
<dbReference type="InParanoid" id="K9TLS8"/>
<evidence type="ECO:0000313" key="2">
    <source>
        <dbReference type="Proteomes" id="UP000010367"/>
    </source>
</evidence>
<keyword evidence="2" id="KW-1185">Reference proteome</keyword>
<evidence type="ECO:0000313" key="1">
    <source>
        <dbReference type="EMBL" id="AFY83368.1"/>
    </source>
</evidence>
<dbReference type="KEGG" id="oac:Oscil6304_3813"/>
<dbReference type="Proteomes" id="UP000010367">
    <property type="component" value="Chromosome"/>
</dbReference>
<reference evidence="1 2" key="1">
    <citation type="submission" date="2012-06" db="EMBL/GenBank/DDBJ databases">
        <title>Finished chromosome of genome of Oscillatoria acuminata PCC 6304.</title>
        <authorList>
            <consortium name="US DOE Joint Genome Institute"/>
            <person name="Gugger M."/>
            <person name="Coursin T."/>
            <person name="Rippka R."/>
            <person name="Tandeau De Marsac N."/>
            <person name="Huntemann M."/>
            <person name="Wei C.-L."/>
            <person name="Han J."/>
            <person name="Detter J.C."/>
            <person name="Han C."/>
            <person name="Tapia R."/>
            <person name="Davenport K."/>
            <person name="Daligault H."/>
            <person name="Erkkila T."/>
            <person name="Gu W."/>
            <person name="Munk A.C.C."/>
            <person name="Teshima H."/>
            <person name="Xu Y."/>
            <person name="Chain P."/>
            <person name="Chen A."/>
            <person name="Krypides N."/>
            <person name="Mavromatis K."/>
            <person name="Markowitz V."/>
            <person name="Szeto E."/>
            <person name="Ivanova N."/>
            <person name="Mikhailova N."/>
            <person name="Ovchinnikova G."/>
            <person name="Pagani I."/>
            <person name="Pati A."/>
            <person name="Goodwin L."/>
            <person name="Peters L."/>
            <person name="Pitluck S."/>
            <person name="Woyke T."/>
            <person name="Kerfeld C."/>
        </authorList>
    </citation>
    <scope>NUCLEOTIDE SEQUENCE [LARGE SCALE GENOMIC DNA]</scope>
    <source>
        <strain evidence="1 2">PCC 6304</strain>
    </source>
</reference>
<sequence length="75" mass="8760">MDREKVLQEAHTAIKQRVSRDSLRSLQNAAIQYGTQKGVLPKVENWLGELEEKDFAKLSQTETAEWLKDWLHRLP</sequence>
<dbReference type="AlphaFoldDB" id="K9TLS8"/>
<gene>
    <name evidence="1" type="ORF">Oscil6304_3813</name>
</gene>
<protein>
    <submittedName>
        <fullName evidence="1">Uncharacterized protein</fullName>
    </submittedName>
</protein>